<dbReference type="GO" id="GO:0006488">
    <property type="term" value="P:dolichol-linked oligosaccharide biosynthetic process"/>
    <property type="evidence" value="ECO:0007669"/>
    <property type="project" value="InterPro"/>
</dbReference>
<dbReference type="EC" id="2.4.1.256" evidence="4"/>
<proteinExistence type="inferred from homology"/>
<feature type="transmembrane region" description="Helical" evidence="15">
    <location>
        <begin position="493"/>
        <end position="511"/>
    </location>
</feature>
<keyword evidence="9" id="KW-0256">Endoplasmic reticulum</keyword>
<comment type="similarity">
    <text evidence="3">Belongs to the ALG10 glucosyltransferase family.</text>
</comment>
<evidence type="ECO:0000256" key="9">
    <source>
        <dbReference type="ARBA" id="ARBA00022824"/>
    </source>
</evidence>
<evidence type="ECO:0000256" key="5">
    <source>
        <dbReference type="ARBA" id="ARBA00018512"/>
    </source>
</evidence>
<keyword evidence="11 15" id="KW-0472">Membrane</keyword>
<accession>A0AAN6TAS9</accession>
<feature type="transmembrane region" description="Helical" evidence="15">
    <location>
        <begin position="390"/>
        <end position="408"/>
    </location>
</feature>
<keyword evidence="10 15" id="KW-1133">Transmembrane helix</keyword>
<keyword evidence="6" id="KW-0328">Glycosyltransferase</keyword>
<evidence type="ECO:0000313" key="16">
    <source>
        <dbReference type="EMBL" id="KAK4110307.1"/>
    </source>
</evidence>
<dbReference type="GeneID" id="89936074"/>
<comment type="function">
    <text evidence="13">Dol-P-Glc:Glc(2)Man(9)GlcNAc(2)-PP-Dol alpha-1,2-glucosyltransferase that operates in the biosynthetic pathway of dolichol-linked oligosaccharides, the glycan precursors employed in protein asparagine (N)-glycosylation. The assembly of dolichol-linked oligosaccharides begins on the cytosolic side of the endoplasmic reticulum membrane and finishes in its lumen. The sequential addition of sugars to dolichol pyrophosphate produces dolichol-linked oligosaccharides containing fourteen sugars, including two GlcNAcs, nine mannoses and three glucoses. Once assembled, the oligosaccharide is transferred from the lipid to nascent proteins by oligosaccharyltransferases. In the lumen of the endoplasmic reticulum, adds the third and last glucose residue from dolichyl phosphate glucose (Dol-P-Glc) onto the lipid-linked oligosaccharide intermediate Glc(2)Man(9)GlcNAc(2)-PP-Dol to produce Glc(3)Man(9)GlcNAc(2)-PP-Dol.</text>
</comment>
<evidence type="ECO:0000256" key="10">
    <source>
        <dbReference type="ARBA" id="ARBA00022989"/>
    </source>
</evidence>
<dbReference type="Pfam" id="PF04922">
    <property type="entry name" value="DIE2_ALG10"/>
    <property type="match status" value="1"/>
</dbReference>
<protein>
    <recommendedName>
        <fullName evidence="5">Dol-P-Glc:Glc(2)Man(9)GlcNAc(2)-PP-Dol alpha-1,2-glucosyltransferase</fullName>
        <ecNumber evidence="4">2.4.1.256</ecNumber>
    </recommendedName>
    <alternativeName>
        <fullName evidence="12">Asparagine-linked glycosylation protein 10</fullName>
    </alternativeName>
</protein>
<dbReference type="InterPro" id="IPR016900">
    <property type="entry name" value="Alg10"/>
</dbReference>
<dbReference type="AlphaFoldDB" id="A0AAN6TAS9"/>
<organism evidence="16 17">
    <name type="scientific">Canariomyces notabilis</name>
    <dbReference type="NCBI Taxonomy" id="2074819"/>
    <lineage>
        <taxon>Eukaryota</taxon>
        <taxon>Fungi</taxon>
        <taxon>Dikarya</taxon>
        <taxon>Ascomycota</taxon>
        <taxon>Pezizomycotina</taxon>
        <taxon>Sordariomycetes</taxon>
        <taxon>Sordariomycetidae</taxon>
        <taxon>Sordariales</taxon>
        <taxon>Chaetomiaceae</taxon>
        <taxon>Canariomyces</taxon>
    </lineage>
</organism>
<evidence type="ECO:0000256" key="12">
    <source>
        <dbReference type="ARBA" id="ARBA00032069"/>
    </source>
</evidence>
<name>A0AAN6TAS9_9PEZI</name>
<evidence type="ECO:0000256" key="6">
    <source>
        <dbReference type="ARBA" id="ARBA00022676"/>
    </source>
</evidence>
<feature type="transmembrane region" description="Helical" evidence="15">
    <location>
        <begin position="52"/>
        <end position="72"/>
    </location>
</feature>
<keyword evidence="17" id="KW-1185">Reference proteome</keyword>
<evidence type="ECO:0000256" key="8">
    <source>
        <dbReference type="ARBA" id="ARBA00022692"/>
    </source>
</evidence>
<gene>
    <name evidence="16" type="ORF">N656DRAFT_714218</name>
</gene>
<dbReference type="Proteomes" id="UP001302812">
    <property type="component" value="Unassembled WGS sequence"/>
</dbReference>
<feature type="transmembrane region" description="Helical" evidence="15">
    <location>
        <begin position="348"/>
        <end position="369"/>
    </location>
</feature>
<keyword evidence="7" id="KW-0808">Transferase</keyword>
<evidence type="ECO:0000256" key="1">
    <source>
        <dbReference type="ARBA" id="ARBA00004477"/>
    </source>
</evidence>
<dbReference type="RefSeq" id="XP_064667877.1">
    <property type="nucleotide sequence ID" value="XM_064811949.1"/>
</dbReference>
<dbReference type="EMBL" id="MU853351">
    <property type="protein sequence ID" value="KAK4110307.1"/>
    <property type="molecule type" value="Genomic_DNA"/>
</dbReference>
<dbReference type="PANTHER" id="PTHR12989">
    <property type="entry name" value="ALPHA-1,2-GLUCOSYLTRANSFERASE ALG10"/>
    <property type="match status" value="1"/>
</dbReference>
<comment type="caution">
    <text evidence="16">The sequence shown here is derived from an EMBL/GenBank/DDBJ whole genome shotgun (WGS) entry which is preliminary data.</text>
</comment>
<reference evidence="16" key="2">
    <citation type="submission" date="2023-05" db="EMBL/GenBank/DDBJ databases">
        <authorList>
            <consortium name="Lawrence Berkeley National Laboratory"/>
            <person name="Steindorff A."/>
            <person name="Hensen N."/>
            <person name="Bonometti L."/>
            <person name="Westerberg I."/>
            <person name="Brannstrom I.O."/>
            <person name="Guillou S."/>
            <person name="Cros-Aarteil S."/>
            <person name="Calhoun S."/>
            <person name="Haridas S."/>
            <person name="Kuo A."/>
            <person name="Mondo S."/>
            <person name="Pangilinan J."/>
            <person name="Riley R."/>
            <person name="Labutti K."/>
            <person name="Andreopoulos B."/>
            <person name="Lipzen A."/>
            <person name="Chen C."/>
            <person name="Yanf M."/>
            <person name="Daum C."/>
            <person name="Ng V."/>
            <person name="Clum A."/>
            <person name="Ohm R."/>
            <person name="Martin F."/>
            <person name="Silar P."/>
            <person name="Natvig D."/>
            <person name="Lalanne C."/>
            <person name="Gautier V."/>
            <person name="Ament-Velasquez S.L."/>
            <person name="Kruys A."/>
            <person name="Hutchinson M.I."/>
            <person name="Powell A.J."/>
            <person name="Barry K."/>
            <person name="Miller A.N."/>
            <person name="Grigoriev I.V."/>
            <person name="Debuchy R."/>
            <person name="Gladieux P."/>
            <person name="Thoren M.H."/>
            <person name="Johannesson H."/>
        </authorList>
    </citation>
    <scope>NUCLEOTIDE SEQUENCE</scope>
    <source>
        <strain evidence="16">CBS 508.74</strain>
    </source>
</reference>
<comment type="subcellular location">
    <subcellularLocation>
        <location evidence="1">Endoplasmic reticulum membrane</location>
        <topology evidence="1">Multi-pass membrane protein</topology>
    </subcellularLocation>
</comment>
<feature type="transmembrane region" description="Helical" evidence="15">
    <location>
        <begin position="556"/>
        <end position="575"/>
    </location>
</feature>
<feature type="transmembrane region" description="Helical" evidence="15">
    <location>
        <begin position="184"/>
        <end position="209"/>
    </location>
</feature>
<keyword evidence="8 15" id="KW-0812">Transmembrane</keyword>
<evidence type="ECO:0000256" key="3">
    <source>
        <dbReference type="ARBA" id="ARBA00010600"/>
    </source>
</evidence>
<dbReference type="GO" id="GO:0005789">
    <property type="term" value="C:endoplasmic reticulum membrane"/>
    <property type="evidence" value="ECO:0007669"/>
    <property type="project" value="UniProtKB-SubCell"/>
</dbReference>
<evidence type="ECO:0000256" key="13">
    <source>
        <dbReference type="ARBA" id="ARBA00044727"/>
    </source>
</evidence>
<dbReference type="GO" id="GO:0106073">
    <property type="term" value="F:dolichyl pyrophosphate Glc2Man9GlcNAc2 alpha-1,2-glucosyltransferase activity"/>
    <property type="evidence" value="ECO:0007669"/>
    <property type="project" value="UniProtKB-EC"/>
</dbReference>
<evidence type="ECO:0000256" key="11">
    <source>
        <dbReference type="ARBA" id="ARBA00023136"/>
    </source>
</evidence>
<dbReference type="PANTHER" id="PTHR12989:SF10">
    <property type="entry name" value="DOL-P-GLC:GLC(2)MAN(9)GLCNAC(2)-PP-DOL ALPHA-1,2-GLUCOSYLTRANSFERASE-RELATED"/>
    <property type="match status" value="1"/>
</dbReference>
<comment type="pathway">
    <text evidence="2">Protein modification; protein glycosylation.</text>
</comment>
<comment type="catalytic activity">
    <reaction evidence="14">
        <text>an alpha-D-Glc-(1-&gt;3)-alpha-D-Glc-(1-&gt;3)-alpha-D-Man-(1-&gt;2)-alpha-D-Man-(1-&gt;2)-alpha-D-Man-(1-&gt;3)-[alpha-D-Man-(1-&gt;2)-alpha-D-Man-(1-&gt;3)-[alpha-D-Man-(1-&gt;2)-alpha-D-Man-(1-&gt;6)]-alpha-D-Man-(1-&gt;6)]-beta-D-Man-(1-&gt;4)-beta-D-GlcNAc-(1-&gt;4)-alpha-D-GlcNAc-diphospho-di-trans,poly-cis-dolichol + a di-trans,poly-cis-dolichyl beta-D-glucosyl phosphate = a alpha-D-Glc-(1-&gt;2)-alpha-D-Glc-(1-&gt;3)-alpha-D-Glc-(1-&gt;3)-alpha-D-Man-(1-&gt;2)-alpha-D-Man-(1-&gt;2)-alpha-D-Man-(1-&gt;3)-[alpha-D-Man-(1-&gt;2)-alpha-D-Man-(1-&gt;3)-[alpha-D-Man-(1-&gt;2)-alpha-D-Man-(1-&gt;6)]-alpha-D-Man-(1-&gt;6)]-beta-D-Man-(1-&gt;4)-beta-D-GlcNAc-(1-&gt;4)-alpha-D-GlcNAc-diphospho-di-trans,poly-cis-dolichol + a di-trans,poly-cis-dolichyl phosphate + H(+)</text>
        <dbReference type="Rhea" id="RHEA:29543"/>
        <dbReference type="Rhea" id="RHEA-COMP:19498"/>
        <dbReference type="Rhea" id="RHEA-COMP:19502"/>
        <dbReference type="Rhea" id="RHEA-COMP:19512"/>
        <dbReference type="Rhea" id="RHEA-COMP:19522"/>
        <dbReference type="ChEBI" id="CHEBI:15378"/>
        <dbReference type="ChEBI" id="CHEBI:57525"/>
        <dbReference type="ChEBI" id="CHEBI:57683"/>
        <dbReference type="ChEBI" id="CHEBI:132522"/>
        <dbReference type="ChEBI" id="CHEBI:132523"/>
        <dbReference type="EC" id="2.4.1.256"/>
    </reaction>
    <physiologicalReaction direction="left-to-right" evidence="14">
        <dbReference type="Rhea" id="RHEA:29544"/>
    </physiologicalReaction>
</comment>
<evidence type="ECO:0000256" key="15">
    <source>
        <dbReference type="SAM" id="Phobius"/>
    </source>
</evidence>
<evidence type="ECO:0000256" key="4">
    <source>
        <dbReference type="ARBA" id="ARBA00011967"/>
    </source>
</evidence>
<sequence length="599" mass="66880">MDIPRTTSSDPLDSQTSSKGLWPAKLLRGLLLAFLLDAFVRPTKPSQSSRTRAISIAGSVLLFVIAGSWLRLVDTYVPEPYLDEVFHIPQAQTYCAGRFWDWDDKITTPPGLYLLAALYHKASLFAECTPFALRASNLFATLLIFPLAAQCRQLIEARCAEQKGEQPTPNVSFYSYHTALNTTFFPVIFFFSALYYTDVVSTFVVLAAYRNHLLRLGSRRPSFLNDILTVVLGVFALFMRQTNVFWVVVYMGGLEAVHAVLSAKPVAQGFLSTVHDPPLNEAGPEDWVLCLLSLAVAGLRYPGRVLRQIWPHITILALFVAFVAWNGGVVLGDKSNHVATVHLAQMLYIWPLFAFFSAPLFIPSAVSLITHPLRHFRGSGAGASKLSTPINAAYTAVTLILSLAIIKYNTIIHPFTLADNRHYMFYVFRYTILRSPARRFALVAAYTLCRWLVWDTLAGKGATTSPSQIPVQDLSLLDSTSSPPSTAPPSTSTAILLFLTTALSLVTAPLVEPRYFILPWVFYRLLVPAQKNQAPLPAAGWWGWLGKLGQKYDLRLVLETVWFLAVNAGTMYMFLFRGFYWRGEDGGLLDDGRVQRFMW</sequence>
<feature type="transmembrane region" description="Helical" evidence="15">
    <location>
        <begin position="221"/>
        <end position="238"/>
    </location>
</feature>
<feature type="transmembrane region" description="Helical" evidence="15">
    <location>
        <begin position="309"/>
        <end position="328"/>
    </location>
</feature>
<evidence type="ECO:0000256" key="7">
    <source>
        <dbReference type="ARBA" id="ARBA00022679"/>
    </source>
</evidence>
<evidence type="ECO:0000313" key="17">
    <source>
        <dbReference type="Proteomes" id="UP001302812"/>
    </source>
</evidence>
<evidence type="ECO:0000256" key="2">
    <source>
        <dbReference type="ARBA" id="ARBA00004922"/>
    </source>
</evidence>
<evidence type="ECO:0000256" key="14">
    <source>
        <dbReference type="ARBA" id="ARBA00048064"/>
    </source>
</evidence>
<reference evidence="16" key="1">
    <citation type="journal article" date="2023" name="Mol. Phylogenet. Evol.">
        <title>Genome-scale phylogeny and comparative genomics of the fungal order Sordariales.</title>
        <authorList>
            <person name="Hensen N."/>
            <person name="Bonometti L."/>
            <person name="Westerberg I."/>
            <person name="Brannstrom I.O."/>
            <person name="Guillou S."/>
            <person name="Cros-Aarteil S."/>
            <person name="Calhoun S."/>
            <person name="Haridas S."/>
            <person name="Kuo A."/>
            <person name="Mondo S."/>
            <person name="Pangilinan J."/>
            <person name="Riley R."/>
            <person name="LaButti K."/>
            <person name="Andreopoulos B."/>
            <person name="Lipzen A."/>
            <person name="Chen C."/>
            <person name="Yan M."/>
            <person name="Daum C."/>
            <person name="Ng V."/>
            <person name="Clum A."/>
            <person name="Steindorff A."/>
            <person name="Ohm R.A."/>
            <person name="Martin F."/>
            <person name="Silar P."/>
            <person name="Natvig D.O."/>
            <person name="Lalanne C."/>
            <person name="Gautier V."/>
            <person name="Ament-Velasquez S.L."/>
            <person name="Kruys A."/>
            <person name="Hutchinson M.I."/>
            <person name="Powell A.J."/>
            <person name="Barry K."/>
            <person name="Miller A.N."/>
            <person name="Grigoriev I.V."/>
            <person name="Debuchy R."/>
            <person name="Gladieux P."/>
            <person name="Hiltunen Thoren M."/>
            <person name="Johannesson H."/>
        </authorList>
    </citation>
    <scope>NUCLEOTIDE SEQUENCE</scope>
    <source>
        <strain evidence="16">CBS 508.74</strain>
    </source>
</reference>